<dbReference type="RefSeq" id="WP_159544206.1">
    <property type="nucleotide sequence ID" value="NZ_CP047156.1"/>
</dbReference>
<sequence>MSWSVTTTRVAADRDIAMVVAGDVTGATSPQHRRWVRCWAVMETKRLIEELLSRIGSGDADGAASLFANAIDFAIPHHPDVLVDT</sequence>
<name>A0A7L4YLS1_9ACTN</name>
<gene>
    <name evidence="1" type="ORF">EK0264_07180</name>
</gene>
<protein>
    <submittedName>
        <fullName evidence="1">Uncharacterized protein</fullName>
    </submittedName>
</protein>
<dbReference type="EMBL" id="CP047156">
    <property type="protein sequence ID" value="QHC00080.1"/>
    <property type="molecule type" value="Genomic_DNA"/>
</dbReference>
<dbReference type="AlphaFoldDB" id="A0A7L4YLS1"/>
<evidence type="ECO:0000313" key="2">
    <source>
        <dbReference type="Proteomes" id="UP000463857"/>
    </source>
</evidence>
<keyword evidence="2" id="KW-1185">Reference proteome</keyword>
<organism evidence="1 2">
    <name type="scientific">Epidermidibacterium keratini</name>
    <dbReference type="NCBI Taxonomy" id="1891644"/>
    <lineage>
        <taxon>Bacteria</taxon>
        <taxon>Bacillati</taxon>
        <taxon>Actinomycetota</taxon>
        <taxon>Actinomycetes</taxon>
        <taxon>Sporichthyales</taxon>
        <taxon>Sporichthyaceae</taxon>
        <taxon>Epidermidibacterium</taxon>
    </lineage>
</organism>
<dbReference type="OrthoDB" id="8722217at2"/>
<accession>A0A7L4YLS1</accession>
<proteinExistence type="predicted"/>
<dbReference type="KEGG" id="eke:EK0264_07180"/>
<reference evidence="1 2" key="1">
    <citation type="journal article" date="2018" name="Int. J. Syst. Evol. Microbiol.">
        <title>Epidermidibacterium keratini gen. nov., sp. nov., a member of the family Sporichthyaceae, isolated from keratin epidermis.</title>
        <authorList>
            <person name="Lee D.G."/>
            <person name="Trujillo M.E."/>
            <person name="Kang S."/>
            <person name="Nam J.J."/>
            <person name="Kim Y.J."/>
        </authorList>
    </citation>
    <scope>NUCLEOTIDE SEQUENCE [LARGE SCALE GENOMIC DNA]</scope>
    <source>
        <strain evidence="1 2">EPI-7</strain>
    </source>
</reference>
<dbReference type="Proteomes" id="UP000463857">
    <property type="component" value="Chromosome"/>
</dbReference>
<evidence type="ECO:0000313" key="1">
    <source>
        <dbReference type="EMBL" id="QHC00080.1"/>
    </source>
</evidence>
<dbReference type="InParanoid" id="A0A7L4YLS1"/>